<name>B9XAU6_PEDPL</name>
<dbReference type="STRING" id="320771.Cflav_PD5766"/>
<sequence>MLDTLTKLLEKFIKLGEVREANQQRYVDRYVTPLYSVAEAIYKDYSSTLRELRRKVKTGRKTMPLIQFLEQRRLEQLPARMKIRAVLRTIPKRNWTRFEQGVLGLIHGCLSDFDRHQSIYPIGHGDHTLYDMIRYIESRGEPELAPDRGRLLSAIERQIQGIDKAWEFVCVGYADLQRITVPDITVPKSYVYERSGD</sequence>
<evidence type="ECO:0000313" key="2">
    <source>
        <dbReference type="Proteomes" id="UP000003688"/>
    </source>
</evidence>
<reference evidence="1 2" key="1">
    <citation type="journal article" date="2011" name="J. Bacteriol.">
        <title>Genome sequence of 'Pedosphaera parvula' Ellin514, an aerobic Verrucomicrobial isolate from pasture soil.</title>
        <authorList>
            <person name="Kant R."/>
            <person name="van Passel M.W."/>
            <person name="Sangwan P."/>
            <person name="Palva A."/>
            <person name="Lucas S."/>
            <person name="Copeland A."/>
            <person name="Lapidus A."/>
            <person name="Glavina Del Rio T."/>
            <person name="Dalin E."/>
            <person name="Tice H."/>
            <person name="Bruce D."/>
            <person name="Goodwin L."/>
            <person name="Pitluck S."/>
            <person name="Chertkov O."/>
            <person name="Larimer F.W."/>
            <person name="Land M.L."/>
            <person name="Hauser L."/>
            <person name="Brettin T.S."/>
            <person name="Detter J.C."/>
            <person name="Han S."/>
            <person name="de Vos W.M."/>
            <person name="Janssen P.H."/>
            <person name="Smidt H."/>
        </authorList>
    </citation>
    <scope>NUCLEOTIDE SEQUENCE [LARGE SCALE GENOMIC DNA]</scope>
    <source>
        <strain evidence="1 2">Ellin514</strain>
    </source>
</reference>
<dbReference type="AlphaFoldDB" id="B9XAU6"/>
<gene>
    <name evidence="1" type="ORF">Cflav_PD5766</name>
</gene>
<proteinExistence type="predicted"/>
<protein>
    <submittedName>
        <fullName evidence="1">Uncharacterized protein</fullName>
    </submittedName>
</protein>
<dbReference type="RefSeq" id="WP_007412944.1">
    <property type="nucleotide sequence ID" value="NZ_ABOX02000002.1"/>
</dbReference>
<organism evidence="1 2">
    <name type="scientific">Pedosphaera parvula (strain Ellin514)</name>
    <dbReference type="NCBI Taxonomy" id="320771"/>
    <lineage>
        <taxon>Bacteria</taxon>
        <taxon>Pseudomonadati</taxon>
        <taxon>Verrucomicrobiota</taxon>
        <taxon>Pedosphaerae</taxon>
        <taxon>Pedosphaerales</taxon>
        <taxon>Pedosphaeraceae</taxon>
        <taxon>Pedosphaera</taxon>
    </lineage>
</organism>
<dbReference type="EMBL" id="ABOX02000002">
    <property type="protein sequence ID" value="EEF63131.1"/>
    <property type="molecule type" value="Genomic_DNA"/>
</dbReference>
<accession>B9XAU6</accession>
<evidence type="ECO:0000313" key="1">
    <source>
        <dbReference type="EMBL" id="EEF63131.1"/>
    </source>
</evidence>
<dbReference type="Proteomes" id="UP000003688">
    <property type="component" value="Unassembled WGS sequence"/>
</dbReference>
<keyword evidence="2" id="KW-1185">Reference proteome</keyword>
<comment type="caution">
    <text evidence="1">The sequence shown here is derived from an EMBL/GenBank/DDBJ whole genome shotgun (WGS) entry which is preliminary data.</text>
</comment>